<dbReference type="Proteomes" id="UP000236311">
    <property type="component" value="Unassembled WGS sequence"/>
</dbReference>
<reference evidence="1 2" key="1">
    <citation type="submission" date="2018-01" db="EMBL/GenBank/DDBJ databases">
        <authorList>
            <person name="Gaut B.S."/>
            <person name="Morton B.R."/>
            <person name="Clegg M.T."/>
            <person name="Duvall M.R."/>
        </authorList>
    </citation>
    <scope>NUCLEOTIDE SEQUENCE [LARGE SCALE GENOMIC DNA]</scope>
    <source>
        <strain evidence="1">GP69</strain>
    </source>
</reference>
<organism evidence="1 2">
    <name type="scientific">Acetatifactor muris</name>
    <dbReference type="NCBI Taxonomy" id="879566"/>
    <lineage>
        <taxon>Bacteria</taxon>
        <taxon>Bacillati</taxon>
        <taxon>Bacillota</taxon>
        <taxon>Clostridia</taxon>
        <taxon>Lachnospirales</taxon>
        <taxon>Lachnospiraceae</taxon>
        <taxon>Acetatifactor</taxon>
    </lineage>
</organism>
<keyword evidence="2" id="KW-1185">Reference proteome</keyword>
<accession>A0A2K4ZGP5</accession>
<protein>
    <submittedName>
        <fullName evidence="1">Uncharacterized protein</fullName>
    </submittedName>
</protein>
<dbReference type="RefSeq" id="WP_103239747.1">
    <property type="nucleotide sequence ID" value="NZ_JANJZD010000010.1"/>
</dbReference>
<sequence>MIDILNDFPDVKLGPADITDDFISYMRASGHDLTYSLPMGNRELAYFVVTSRACLEDENIWMMMAEAAMM</sequence>
<dbReference type="EMBL" id="OFSM01000011">
    <property type="protein sequence ID" value="SOY29649.1"/>
    <property type="molecule type" value="Genomic_DNA"/>
</dbReference>
<evidence type="ECO:0000313" key="2">
    <source>
        <dbReference type="Proteomes" id="UP000236311"/>
    </source>
</evidence>
<name>A0A2K4ZGP5_9FIRM</name>
<proteinExistence type="predicted"/>
<dbReference type="AlphaFoldDB" id="A0A2K4ZGP5"/>
<evidence type="ECO:0000313" key="1">
    <source>
        <dbReference type="EMBL" id="SOY29649.1"/>
    </source>
</evidence>
<gene>
    <name evidence="1" type="ORF">AMURIS_02370</name>
</gene>